<dbReference type="Proteomes" id="UP000269335">
    <property type="component" value="Unassembled WGS sequence"/>
</dbReference>
<sequence>MQRRLNVRAFIHPDAKEFVLERVLYALSDPVRMEMVCYLASVAEATCGELDGGRPKSSASHHFRVLRDAGLIRTRNIGSTHMNALRRDELELRFPGLLACILSHYEQKDGRR</sequence>
<dbReference type="GO" id="GO:0003700">
    <property type="term" value="F:DNA-binding transcription factor activity"/>
    <property type="evidence" value="ECO:0007669"/>
    <property type="project" value="InterPro"/>
</dbReference>
<evidence type="ECO:0000259" key="1">
    <source>
        <dbReference type="PROSITE" id="PS50987"/>
    </source>
</evidence>
<comment type="caution">
    <text evidence="3">The sequence shown here is derived from an EMBL/GenBank/DDBJ whole genome shotgun (WGS) entry which is preliminary data.</text>
</comment>
<dbReference type="EMBL" id="RBPJ01000135">
    <property type="protein sequence ID" value="RMN96934.1"/>
    <property type="molecule type" value="Genomic_DNA"/>
</dbReference>
<dbReference type="CDD" id="cd00090">
    <property type="entry name" value="HTH_ARSR"/>
    <property type="match status" value="1"/>
</dbReference>
<evidence type="ECO:0000313" key="2">
    <source>
        <dbReference type="EMBL" id="RMN78401.1"/>
    </source>
</evidence>
<dbReference type="Pfam" id="PF12840">
    <property type="entry name" value="HTH_20"/>
    <property type="match status" value="1"/>
</dbReference>
<dbReference type="SUPFAM" id="SSF46785">
    <property type="entry name" value="Winged helix' DNA-binding domain"/>
    <property type="match status" value="1"/>
</dbReference>
<dbReference type="InterPro" id="IPR001845">
    <property type="entry name" value="HTH_ArsR_DNA-bd_dom"/>
</dbReference>
<dbReference type="SMART" id="SM00418">
    <property type="entry name" value="HTH_ARSR"/>
    <property type="match status" value="1"/>
</dbReference>
<evidence type="ECO:0000313" key="3">
    <source>
        <dbReference type="EMBL" id="RMN96934.1"/>
    </source>
</evidence>
<dbReference type="Gene3D" id="1.10.10.10">
    <property type="entry name" value="Winged helix-like DNA-binding domain superfamily/Winged helix DNA-binding domain"/>
    <property type="match status" value="1"/>
</dbReference>
<dbReference type="InterPro" id="IPR036388">
    <property type="entry name" value="WH-like_DNA-bd_sf"/>
</dbReference>
<gene>
    <name evidence="3" type="ORF">ALQ51_05396</name>
    <name evidence="2" type="ORF">ALQ53_03754</name>
</gene>
<name>A0A3M3Q2A4_PSECA</name>
<protein>
    <submittedName>
        <fullName evidence="3">ArsR family transcriptional regulator</fullName>
    </submittedName>
</protein>
<evidence type="ECO:0000313" key="4">
    <source>
        <dbReference type="Proteomes" id="UP000269335"/>
    </source>
</evidence>
<dbReference type="PROSITE" id="PS50987">
    <property type="entry name" value="HTH_ARSR_2"/>
    <property type="match status" value="1"/>
</dbReference>
<dbReference type="PRINTS" id="PR00778">
    <property type="entry name" value="HTHARSR"/>
</dbReference>
<dbReference type="InterPro" id="IPR036390">
    <property type="entry name" value="WH_DNA-bd_sf"/>
</dbReference>
<dbReference type="InterPro" id="IPR011991">
    <property type="entry name" value="ArsR-like_HTH"/>
</dbReference>
<feature type="domain" description="HTH arsR-type" evidence="1">
    <location>
        <begin position="12"/>
        <end position="109"/>
    </location>
</feature>
<proteinExistence type="predicted"/>
<accession>A0A3M3Q2A4</accession>
<dbReference type="AlphaFoldDB" id="A0A3M3Q2A4"/>
<reference evidence="4 5" key="1">
    <citation type="submission" date="2018-08" db="EMBL/GenBank/DDBJ databases">
        <title>Recombination of ecologically and evolutionarily significant loci maintains genetic cohesion in the Pseudomonas syringae species complex.</title>
        <authorList>
            <person name="Dillon M."/>
            <person name="Thakur S."/>
            <person name="Almeida R.N.D."/>
            <person name="Weir B.S."/>
            <person name="Guttman D.S."/>
        </authorList>
    </citation>
    <scope>NUCLEOTIDE SEQUENCE [LARGE SCALE GENOMIC DNA]</scope>
    <source>
        <strain evidence="2 4">ICMP 15201</strain>
        <strain evidence="3 5">ICMP 15203</strain>
    </source>
</reference>
<organism evidence="3 5">
    <name type="scientific">Pseudomonas cannabina</name>
    <dbReference type="NCBI Taxonomy" id="86840"/>
    <lineage>
        <taxon>Bacteria</taxon>
        <taxon>Pseudomonadati</taxon>
        <taxon>Pseudomonadota</taxon>
        <taxon>Gammaproteobacteria</taxon>
        <taxon>Pseudomonadales</taxon>
        <taxon>Pseudomonadaceae</taxon>
        <taxon>Pseudomonas</taxon>
    </lineage>
</organism>
<dbReference type="Proteomes" id="UP000270524">
    <property type="component" value="Unassembled WGS sequence"/>
</dbReference>
<evidence type="ECO:0000313" key="5">
    <source>
        <dbReference type="Proteomes" id="UP000270524"/>
    </source>
</evidence>
<dbReference type="EMBL" id="RBPH01000208">
    <property type="protein sequence ID" value="RMN78401.1"/>
    <property type="molecule type" value="Genomic_DNA"/>
</dbReference>